<evidence type="ECO:0000256" key="1">
    <source>
        <dbReference type="SAM" id="MobiDB-lite"/>
    </source>
</evidence>
<accession>A0A6V7TLS2</accession>
<dbReference type="AlphaFoldDB" id="A0A6V7TLS2"/>
<name>A0A6V7TLS2_MELEN</name>
<feature type="transmembrane region" description="Helical" evidence="2">
    <location>
        <begin position="182"/>
        <end position="199"/>
    </location>
</feature>
<organism evidence="3 4">
    <name type="scientific">Meloidogyne enterolobii</name>
    <name type="common">Root-knot nematode worm</name>
    <name type="synonym">Meloidogyne mayaguensis</name>
    <dbReference type="NCBI Taxonomy" id="390850"/>
    <lineage>
        <taxon>Eukaryota</taxon>
        <taxon>Metazoa</taxon>
        <taxon>Ecdysozoa</taxon>
        <taxon>Nematoda</taxon>
        <taxon>Chromadorea</taxon>
        <taxon>Rhabditida</taxon>
        <taxon>Tylenchina</taxon>
        <taxon>Tylenchomorpha</taxon>
        <taxon>Tylenchoidea</taxon>
        <taxon>Meloidogynidae</taxon>
        <taxon>Meloidogyninae</taxon>
        <taxon>Meloidogyne</taxon>
    </lineage>
</organism>
<dbReference type="Proteomes" id="UP000580250">
    <property type="component" value="Unassembled WGS sequence"/>
</dbReference>
<evidence type="ECO:0000256" key="2">
    <source>
        <dbReference type="SAM" id="Phobius"/>
    </source>
</evidence>
<proteinExistence type="predicted"/>
<feature type="transmembrane region" description="Helical" evidence="2">
    <location>
        <begin position="115"/>
        <end position="136"/>
    </location>
</feature>
<keyword evidence="2" id="KW-0812">Transmembrane</keyword>
<keyword evidence="2" id="KW-0472">Membrane</keyword>
<evidence type="ECO:0000313" key="4">
    <source>
        <dbReference type="Proteomes" id="UP000580250"/>
    </source>
</evidence>
<evidence type="ECO:0000313" key="3">
    <source>
        <dbReference type="EMBL" id="CAD2127055.1"/>
    </source>
</evidence>
<dbReference type="OrthoDB" id="5811368at2759"/>
<dbReference type="EMBL" id="CAJEWN010000005">
    <property type="protein sequence ID" value="CAD2127055.1"/>
    <property type="molecule type" value="Genomic_DNA"/>
</dbReference>
<feature type="region of interest" description="Disordered" evidence="1">
    <location>
        <begin position="1"/>
        <end position="27"/>
    </location>
</feature>
<comment type="caution">
    <text evidence="3">The sequence shown here is derived from an EMBL/GenBank/DDBJ whole genome shotgun (WGS) entry which is preliminary data.</text>
</comment>
<gene>
    <name evidence="3" type="ORF">MENT_LOCUS1773</name>
</gene>
<keyword evidence="2" id="KW-1133">Transmembrane helix</keyword>
<protein>
    <submittedName>
        <fullName evidence="3">Uncharacterized protein</fullName>
    </submittedName>
</protein>
<feature type="transmembrane region" description="Helical" evidence="2">
    <location>
        <begin position="157"/>
        <end position="176"/>
    </location>
</feature>
<sequence>MKSNSNKLLNVSDCYDRKPSSHQQNNNHYLAPIRRSSSLEFPKTNLSFIESALDSLKNSSTSIYASTLSAAGLLNGIGLDGLRSITVGSNDSTDNLYSLMASYRSCCNLFRLRSVTLIISICVCIVTTLILSCLLLEAPFSTKILFSQWQYELIFNPAIWILSFSLLTSLLMNLALITDIHFLILPFIASCVCFFFDFLNF</sequence>
<reference evidence="3 4" key="1">
    <citation type="submission" date="2020-08" db="EMBL/GenBank/DDBJ databases">
        <authorList>
            <person name="Koutsovoulos G."/>
            <person name="Danchin GJ E."/>
        </authorList>
    </citation>
    <scope>NUCLEOTIDE SEQUENCE [LARGE SCALE GENOMIC DNA]</scope>
</reference>